<gene>
    <name evidence="2" type="ORF">D5R97_10290</name>
</gene>
<proteinExistence type="predicted"/>
<name>A0A424Y989_9FIRM</name>
<dbReference type="EMBL" id="QZAA01000294">
    <property type="protein sequence ID" value="RQD72812.1"/>
    <property type="molecule type" value="Genomic_DNA"/>
</dbReference>
<feature type="signal peptide" evidence="1">
    <location>
        <begin position="1"/>
        <end position="23"/>
    </location>
</feature>
<organism evidence="2 3">
    <name type="scientific">Candidatus Syntrophonatronum acetioxidans</name>
    <dbReference type="NCBI Taxonomy" id="1795816"/>
    <lineage>
        <taxon>Bacteria</taxon>
        <taxon>Bacillati</taxon>
        <taxon>Bacillota</taxon>
        <taxon>Clostridia</taxon>
        <taxon>Eubacteriales</taxon>
        <taxon>Syntrophomonadaceae</taxon>
        <taxon>Candidatus Syntrophonatronum</taxon>
    </lineage>
</organism>
<keyword evidence="1" id="KW-0732">Signal</keyword>
<accession>A0A424Y989</accession>
<protein>
    <submittedName>
        <fullName evidence="2">DUF1002 domain-containing protein</fullName>
    </submittedName>
</protein>
<sequence>MKKCIGAALILLLLFSLSVPAVAQGGERTVVTLGNDLSSSQREEMLSYFGVKEDEVEILIVTNEEEYHYLRDVATPAELGTRAISSAYLEILPDGEGLEIRTHNITWVTESMYANALVTAGVHDAQVVAAAPFPVSGTAALTGMIKAFEEATGELISEEQKETAHQELYLIGELSEETGEKEKVSELFWKVKEEVIREQLRDSDQIRDIVINISQQIELNLTDEQVERIVEMMERISYLDISIQDVRDQFQKFIEEHPEVRGWLEVIFEWLSKLLENLLEMLRT</sequence>
<dbReference type="Pfam" id="PF06207">
    <property type="entry name" value="DUF1002"/>
    <property type="match status" value="1"/>
</dbReference>
<dbReference type="Proteomes" id="UP000285138">
    <property type="component" value="Unassembled WGS sequence"/>
</dbReference>
<evidence type="ECO:0000313" key="3">
    <source>
        <dbReference type="Proteomes" id="UP000285138"/>
    </source>
</evidence>
<comment type="caution">
    <text evidence="2">The sequence shown here is derived from an EMBL/GenBank/DDBJ whole genome shotgun (WGS) entry which is preliminary data.</text>
</comment>
<reference evidence="2 3" key="1">
    <citation type="submission" date="2018-08" db="EMBL/GenBank/DDBJ databases">
        <title>The metabolism and importance of syntrophic acetate oxidation coupled to methane or sulfide production in haloalkaline environments.</title>
        <authorList>
            <person name="Timmers P.H.A."/>
            <person name="Vavourakis C.D."/>
            <person name="Sorokin D.Y."/>
            <person name="Sinninghe Damste J.S."/>
            <person name="Muyzer G."/>
            <person name="Stams A.J.M."/>
            <person name="Plugge C.M."/>
        </authorList>
    </citation>
    <scope>NUCLEOTIDE SEQUENCE [LARGE SCALE GENOMIC DNA]</scope>
    <source>
        <strain evidence="2">MSAO_Bac1</strain>
    </source>
</reference>
<feature type="chain" id="PRO_5018988158" evidence="1">
    <location>
        <begin position="24"/>
        <end position="284"/>
    </location>
</feature>
<dbReference type="AlphaFoldDB" id="A0A424Y989"/>
<evidence type="ECO:0000256" key="1">
    <source>
        <dbReference type="SAM" id="SignalP"/>
    </source>
</evidence>
<dbReference type="InterPro" id="IPR009343">
    <property type="entry name" value="DUF1002"/>
</dbReference>
<evidence type="ECO:0000313" key="2">
    <source>
        <dbReference type="EMBL" id="RQD72812.1"/>
    </source>
</evidence>